<evidence type="ECO:0000256" key="4">
    <source>
        <dbReference type="ARBA" id="ARBA00022989"/>
    </source>
</evidence>
<keyword evidence="2" id="KW-1003">Cell membrane</keyword>
<evidence type="ECO:0000313" key="7">
    <source>
        <dbReference type="EMBL" id="ADK81776.1"/>
    </source>
</evidence>
<feature type="transmembrane region" description="Helical" evidence="6">
    <location>
        <begin position="144"/>
        <end position="165"/>
    </location>
</feature>
<keyword evidence="4 6" id="KW-1133">Transmembrane helix</keyword>
<feature type="transmembrane region" description="Helical" evidence="6">
    <location>
        <begin position="324"/>
        <end position="342"/>
    </location>
</feature>
<dbReference type="GO" id="GO:0022857">
    <property type="term" value="F:transmembrane transporter activity"/>
    <property type="evidence" value="ECO:0007669"/>
    <property type="project" value="InterPro"/>
</dbReference>
<dbReference type="eggNOG" id="COG4603">
    <property type="taxonomic scope" value="Bacteria"/>
</dbReference>
<dbReference type="KEGG" id="ssm:Spirs_2669"/>
<reference evidence="7 8" key="1">
    <citation type="journal article" date="2010" name="Stand. Genomic Sci.">
        <title>Complete genome sequence of Spirochaeta smaragdinae type strain (SEBR 4228).</title>
        <authorList>
            <person name="Mavromatis K."/>
            <person name="Yasawong M."/>
            <person name="Chertkov O."/>
            <person name="Lapidus A."/>
            <person name="Lucas S."/>
            <person name="Nolan M."/>
            <person name="Del Rio T.G."/>
            <person name="Tice H."/>
            <person name="Cheng J.F."/>
            <person name="Pitluck S."/>
            <person name="Liolios K."/>
            <person name="Ivanova N."/>
            <person name="Tapia R."/>
            <person name="Han C."/>
            <person name="Bruce D."/>
            <person name="Goodwin L."/>
            <person name="Pati A."/>
            <person name="Chen A."/>
            <person name="Palaniappan K."/>
            <person name="Land M."/>
            <person name="Hauser L."/>
            <person name="Chang Y.J."/>
            <person name="Jeffries C.D."/>
            <person name="Detter J.C."/>
            <person name="Rohde M."/>
            <person name="Brambilla E."/>
            <person name="Spring S."/>
            <person name="Goker M."/>
            <person name="Sikorski J."/>
            <person name="Woyke T."/>
            <person name="Bristow J."/>
            <person name="Eisen J.A."/>
            <person name="Markowitz V."/>
            <person name="Hugenholtz P."/>
            <person name="Klenk H.P."/>
            <person name="Kyrpides N.C."/>
        </authorList>
    </citation>
    <scope>NUCLEOTIDE SEQUENCE [LARGE SCALE GENOMIC DNA]</scope>
    <source>
        <strain evidence="8">DSM 11293 / JCM 15392 / SEBR 4228</strain>
    </source>
</reference>
<dbReference type="RefSeq" id="WP_013255237.1">
    <property type="nucleotide sequence ID" value="NC_014364.1"/>
</dbReference>
<dbReference type="PANTHER" id="PTHR47089:SF1">
    <property type="entry name" value="GUANOSINE ABC TRANSPORTER PERMEASE PROTEIN NUPP"/>
    <property type="match status" value="1"/>
</dbReference>
<evidence type="ECO:0000256" key="1">
    <source>
        <dbReference type="ARBA" id="ARBA00004651"/>
    </source>
</evidence>
<dbReference type="STRING" id="573413.Spirs_2669"/>
<keyword evidence="3 6" id="KW-0812">Transmembrane</keyword>
<organism evidence="7 8">
    <name type="scientific">Sediminispirochaeta smaragdinae (strain DSM 11293 / JCM 15392 / SEBR 4228)</name>
    <name type="common">Spirochaeta smaragdinae</name>
    <dbReference type="NCBI Taxonomy" id="573413"/>
    <lineage>
        <taxon>Bacteria</taxon>
        <taxon>Pseudomonadati</taxon>
        <taxon>Spirochaetota</taxon>
        <taxon>Spirochaetia</taxon>
        <taxon>Spirochaetales</taxon>
        <taxon>Spirochaetaceae</taxon>
        <taxon>Sediminispirochaeta</taxon>
    </lineage>
</organism>
<dbReference type="OrthoDB" id="45037at2"/>
<proteinExistence type="predicted"/>
<keyword evidence="5 6" id="KW-0472">Membrane</keyword>
<dbReference type="PANTHER" id="PTHR47089">
    <property type="entry name" value="ABC TRANSPORTER, PERMEASE PROTEIN"/>
    <property type="match status" value="1"/>
</dbReference>
<feature type="transmembrane region" description="Helical" evidence="6">
    <location>
        <begin position="244"/>
        <end position="267"/>
    </location>
</feature>
<evidence type="ECO:0000256" key="6">
    <source>
        <dbReference type="SAM" id="Phobius"/>
    </source>
</evidence>
<name>E1R8L9_SEDSS</name>
<sequence length="356" mass="38680">MKEKLRELLQWSRLRTVVIPVIGVLIGMLVGSLVIVNKDRSLFTVMGQLFYGAFGNLNNFSQSLVFAIPLGFTGLAIALSYSAGIFNIGAEGQLQLAALATAVVATSGFLESSPLLLPVVLICGMIMGALWALLPGILKAYKGFNEIVVTMLLNYVAILLVSFFLQGPLKAEGAYYPQTDAFPDTALLHKVIRGYTLHQGIWVFILMVVIVWVILYKTTFGFKIRAVGFNPEGALYAGIDYRKILVLSMLVSGALAGLAGSVEVLGVHRRLMEGFSPGYGYDAIAVALLANLNPVGIIFSSFFFGALRNAASGLQIDFGIPVSFIYIIQALAIIFVIAAQGMPRFFRRLKRRLQNV</sequence>
<evidence type="ECO:0000256" key="5">
    <source>
        <dbReference type="ARBA" id="ARBA00023136"/>
    </source>
</evidence>
<dbReference type="CDD" id="cd06580">
    <property type="entry name" value="TM_PBP1_transp_TpRbsC_like"/>
    <property type="match status" value="1"/>
</dbReference>
<feature type="transmembrane region" description="Helical" evidence="6">
    <location>
        <begin position="279"/>
        <end position="304"/>
    </location>
</feature>
<dbReference type="HOGENOM" id="CLU_040769_0_2_12"/>
<feature type="transmembrane region" description="Helical" evidence="6">
    <location>
        <begin position="200"/>
        <end position="224"/>
    </location>
</feature>
<evidence type="ECO:0000256" key="3">
    <source>
        <dbReference type="ARBA" id="ARBA00022692"/>
    </source>
</evidence>
<feature type="transmembrane region" description="Helical" evidence="6">
    <location>
        <begin position="12"/>
        <end position="35"/>
    </location>
</feature>
<feature type="transmembrane region" description="Helical" evidence="6">
    <location>
        <begin position="115"/>
        <end position="138"/>
    </location>
</feature>
<dbReference type="Pfam" id="PF02653">
    <property type="entry name" value="BPD_transp_2"/>
    <property type="match status" value="1"/>
</dbReference>
<dbReference type="InterPro" id="IPR001851">
    <property type="entry name" value="ABC_transp_permease"/>
</dbReference>
<dbReference type="Proteomes" id="UP000002318">
    <property type="component" value="Chromosome"/>
</dbReference>
<dbReference type="GO" id="GO:0005886">
    <property type="term" value="C:plasma membrane"/>
    <property type="evidence" value="ECO:0007669"/>
    <property type="project" value="UniProtKB-SubCell"/>
</dbReference>
<protein>
    <submittedName>
        <fullName evidence="7">Inner-membrane translocator</fullName>
    </submittedName>
</protein>
<feature type="transmembrane region" description="Helical" evidence="6">
    <location>
        <begin position="64"/>
        <end position="86"/>
    </location>
</feature>
<evidence type="ECO:0000256" key="2">
    <source>
        <dbReference type="ARBA" id="ARBA00022475"/>
    </source>
</evidence>
<comment type="subcellular location">
    <subcellularLocation>
        <location evidence="1">Cell membrane</location>
        <topology evidence="1">Multi-pass membrane protein</topology>
    </subcellularLocation>
</comment>
<evidence type="ECO:0000313" key="8">
    <source>
        <dbReference type="Proteomes" id="UP000002318"/>
    </source>
</evidence>
<accession>E1R8L9</accession>
<keyword evidence="8" id="KW-1185">Reference proteome</keyword>
<gene>
    <name evidence="7" type="ordered locus">Spirs_2669</name>
</gene>
<dbReference type="AlphaFoldDB" id="E1R8L9"/>
<dbReference type="EMBL" id="CP002116">
    <property type="protein sequence ID" value="ADK81776.1"/>
    <property type="molecule type" value="Genomic_DNA"/>
</dbReference>